<keyword evidence="4 7" id="KW-1133">Transmembrane helix</keyword>
<dbReference type="EMBL" id="RBED01000083">
    <property type="protein sequence ID" value="RNL57091.1"/>
    <property type="molecule type" value="Genomic_DNA"/>
</dbReference>
<accession>A0A3N0C392</accession>
<protein>
    <submittedName>
        <fullName evidence="8">LysE family translocator</fullName>
    </submittedName>
</protein>
<dbReference type="RefSeq" id="WP_123254917.1">
    <property type="nucleotide sequence ID" value="NZ_RBED01000083.1"/>
</dbReference>
<dbReference type="Proteomes" id="UP000273807">
    <property type="component" value="Unassembled WGS sequence"/>
</dbReference>
<name>A0A3N0C392_9MICC</name>
<feature type="transmembrane region" description="Helical" evidence="7">
    <location>
        <begin position="225"/>
        <end position="245"/>
    </location>
</feature>
<feature type="compositionally biased region" description="Polar residues" evidence="6">
    <location>
        <begin position="122"/>
        <end position="131"/>
    </location>
</feature>
<feature type="transmembrane region" description="Helical" evidence="7">
    <location>
        <begin position="179"/>
        <end position="204"/>
    </location>
</feature>
<gene>
    <name evidence="8" type="ORF">D7003_07910</name>
</gene>
<dbReference type="GO" id="GO:0015171">
    <property type="term" value="F:amino acid transmembrane transporter activity"/>
    <property type="evidence" value="ECO:0007669"/>
    <property type="project" value="TreeGrafter"/>
</dbReference>
<keyword evidence="2" id="KW-1003">Cell membrane</keyword>
<dbReference type="GO" id="GO:0005886">
    <property type="term" value="C:plasma membrane"/>
    <property type="evidence" value="ECO:0007669"/>
    <property type="project" value="UniProtKB-SubCell"/>
</dbReference>
<evidence type="ECO:0000256" key="4">
    <source>
        <dbReference type="ARBA" id="ARBA00022989"/>
    </source>
</evidence>
<proteinExistence type="predicted"/>
<evidence type="ECO:0000256" key="2">
    <source>
        <dbReference type="ARBA" id="ARBA00022475"/>
    </source>
</evidence>
<keyword evidence="9" id="KW-1185">Reference proteome</keyword>
<feature type="region of interest" description="Disordered" evidence="6">
    <location>
        <begin position="99"/>
        <end position="143"/>
    </location>
</feature>
<evidence type="ECO:0000256" key="7">
    <source>
        <dbReference type="SAM" id="Phobius"/>
    </source>
</evidence>
<comment type="subcellular location">
    <subcellularLocation>
        <location evidence="1">Cell membrane</location>
        <topology evidence="1">Multi-pass membrane protein</topology>
    </subcellularLocation>
</comment>
<evidence type="ECO:0000256" key="3">
    <source>
        <dbReference type="ARBA" id="ARBA00022692"/>
    </source>
</evidence>
<evidence type="ECO:0000256" key="1">
    <source>
        <dbReference type="ARBA" id="ARBA00004651"/>
    </source>
</evidence>
<dbReference type="OrthoDB" id="3175972at2"/>
<dbReference type="InterPro" id="IPR001123">
    <property type="entry name" value="LeuE-type"/>
</dbReference>
<dbReference type="AlphaFoldDB" id="A0A3N0C392"/>
<dbReference type="PANTHER" id="PTHR30086:SF20">
    <property type="entry name" value="ARGININE EXPORTER PROTEIN ARGO-RELATED"/>
    <property type="match status" value="1"/>
</dbReference>
<organism evidence="8 9">
    <name type="scientific">Arthrobacter oryzae</name>
    <dbReference type="NCBI Taxonomy" id="409290"/>
    <lineage>
        <taxon>Bacteria</taxon>
        <taxon>Bacillati</taxon>
        <taxon>Actinomycetota</taxon>
        <taxon>Actinomycetes</taxon>
        <taxon>Micrococcales</taxon>
        <taxon>Micrococcaceae</taxon>
        <taxon>Arthrobacter</taxon>
    </lineage>
</organism>
<dbReference type="PIRSF" id="PIRSF006324">
    <property type="entry name" value="LeuE"/>
    <property type="match status" value="1"/>
</dbReference>
<feature type="transmembrane region" description="Helical" evidence="7">
    <location>
        <begin position="149"/>
        <end position="173"/>
    </location>
</feature>
<feature type="transmembrane region" description="Helical" evidence="7">
    <location>
        <begin position="40"/>
        <end position="63"/>
    </location>
</feature>
<reference evidence="8 9" key="1">
    <citation type="submission" date="2018-10" db="EMBL/GenBank/DDBJ databases">
        <title>Genome sequencing of Arthrobacter oryzae TNB02.</title>
        <authorList>
            <person name="Cho Y.-J."/>
            <person name="Cho A."/>
            <person name="Kim O.-S."/>
        </authorList>
    </citation>
    <scope>NUCLEOTIDE SEQUENCE [LARGE SCALE GENOMIC DNA]</scope>
    <source>
        <strain evidence="8 9">TNB02</strain>
    </source>
</reference>
<dbReference type="PANTHER" id="PTHR30086">
    <property type="entry name" value="ARGININE EXPORTER PROTEIN ARGO"/>
    <property type="match status" value="1"/>
</dbReference>
<keyword evidence="3 7" id="KW-0812">Transmembrane</keyword>
<feature type="transmembrane region" description="Helical" evidence="7">
    <location>
        <begin position="6"/>
        <end position="28"/>
    </location>
</feature>
<evidence type="ECO:0000313" key="8">
    <source>
        <dbReference type="EMBL" id="RNL57091.1"/>
    </source>
</evidence>
<evidence type="ECO:0000313" key="9">
    <source>
        <dbReference type="Proteomes" id="UP000273807"/>
    </source>
</evidence>
<sequence length="246" mass="25252">MNASNYFALLGVAVVLAVTPGPDTLLTLQYALRQQRAGVLAALGTTTGIFVWAGLVAAGVAAFLQDSPVTFHSLRALGGAYLFYLGFRAFASRHRAPAQTPSAPASVPVGARVAAPEGSGASGPTTPSNTPDEFDSSEPKPNPAARSPFLAGLLCCLTNPKTGLFFLALIPQFTPANAGALYVIVVVGGTVAAIIGAYLLLITMGARTASVWLNCPAVTRSIERISGAVFILLGLMTIIPVVSVVL</sequence>
<comment type="caution">
    <text evidence="8">The sequence shown here is derived from an EMBL/GenBank/DDBJ whole genome shotgun (WGS) entry which is preliminary data.</text>
</comment>
<keyword evidence="5 7" id="KW-0472">Membrane</keyword>
<dbReference type="Pfam" id="PF01810">
    <property type="entry name" value="LysE"/>
    <property type="match status" value="1"/>
</dbReference>
<evidence type="ECO:0000256" key="5">
    <source>
        <dbReference type="ARBA" id="ARBA00023136"/>
    </source>
</evidence>
<feature type="transmembrane region" description="Helical" evidence="7">
    <location>
        <begin position="69"/>
        <end position="87"/>
    </location>
</feature>
<evidence type="ECO:0000256" key="6">
    <source>
        <dbReference type="SAM" id="MobiDB-lite"/>
    </source>
</evidence>